<dbReference type="EMBL" id="FLAC01000020">
    <property type="protein sequence ID" value="SAQ03229.1"/>
    <property type="molecule type" value="Genomic_DNA"/>
</dbReference>
<dbReference type="GO" id="GO:0015643">
    <property type="term" value="F:toxic substance binding"/>
    <property type="evidence" value="ECO:0007669"/>
    <property type="project" value="InterPro"/>
</dbReference>
<reference evidence="3 4" key="1">
    <citation type="submission" date="2016-05" db="EMBL/GenBank/DDBJ databases">
        <authorList>
            <consortium name="Pathogen Informatics"/>
        </authorList>
    </citation>
    <scope>NUCLEOTIDE SEQUENCE [LARGE SCALE GENOMIC DNA]</scope>
    <source>
        <strain evidence="3 4">2880STDY5682802</strain>
    </source>
</reference>
<proteinExistence type="predicted"/>
<accession>A0A8G2E686</accession>
<reference evidence="2 5" key="2">
    <citation type="submission" date="2023-12" db="EMBL/GenBank/DDBJ databases">
        <title>N/s.</title>
        <authorList>
            <person name="Dale J."/>
        </authorList>
    </citation>
    <scope>NUCLEOTIDE SEQUENCE [LARGE SCALE GENOMIC DNA]</scope>
    <source>
        <strain evidence="2 5">2023EL-01226</strain>
    </source>
</reference>
<evidence type="ECO:0000313" key="4">
    <source>
        <dbReference type="Proteomes" id="UP000078124"/>
    </source>
</evidence>
<comment type="caution">
    <text evidence="3">The sequence shown here is derived from an EMBL/GenBank/DDBJ whole genome shotgun (WGS) entry which is preliminary data.</text>
</comment>
<dbReference type="SUPFAM" id="SSF101125">
    <property type="entry name" value="Colicin D immunity protein"/>
    <property type="match status" value="1"/>
</dbReference>
<gene>
    <name evidence="3" type="primary">cdi</name>
    <name evidence="3" type="ORF">SAMEA2273876_04301</name>
    <name evidence="2" type="ORF">U5E74_15970</name>
</gene>
<dbReference type="Pfam" id="PF09204">
    <property type="entry name" value="Colicin_immun"/>
    <property type="match status" value="1"/>
</dbReference>
<sequence length="88" mass="10117">MSKIKLIELGKDFLNKKITADDFVSNIVLARRELYGVEEPNKDINHCGGELFIIADCYNPEPDRESYELDEAGLRNEVRATLEKFKLL</sequence>
<dbReference type="Proteomes" id="UP000078124">
    <property type="component" value="Unassembled WGS sequence"/>
</dbReference>
<evidence type="ECO:0000313" key="5">
    <source>
        <dbReference type="Proteomes" id="UP001293169"/>
    </source>
</evidence>
<evidence type="ECO:0000259" key="1">
    <source>
        <dbReference type="Pfam" id="PF09204"/>
    </source>
</evidence>
<dbReference type="InterPro" id="IPR036471">
    <property type="entry name" value="Colicin_D_sf"/>
</dbReference>
<dbReference type="RefSeq" id="WP_064385692.1">
    <property type="nucleotide sequence ID" value="NZ_ABZSJN020000296.1"/>
</dbReference>
<evidence type="ECO:0000313" key="3">
    <source>
        <dbReference type="EMBL" id="SAQ03229.1"/>
    </source>
</evidence>
<keyword evidence="5" id="KW-1185">Reference proteome</keyword>
<dbReference type="GO" id="GO:0030153">
    <property type="term" value="P:bacteriocin immunity"/>
    <property type="evidence" value="ECO:0007669"/>
    <property type="project" value="InterPro"/>
</dbReference>
<organism evidence="3 4">
    <name type="scientific">Raoultella planticola</name>
    <name type="common">Klebsiella planticola</name>
    <dbReference type="NCBI Taxonomy" id="575"/>
    <lineage>
        <taxon>Bacteria</taxon>
        <taxon>Pseudomonadati</taxon>
        <taxon>Pseudomonadota</taxon>
        <taxon>Gammaproteobacteria</taxon>
        <taxon>Enterobacterales</taxon>
        <taxon>Enterobacteriaceae</taxon>
        <taxon>Klebsiella/Raoultella group</taxon>
        <taxon>Raoultella</taxon>
    </lineage>
</organism>
<dbReference type="Gene3D" id="1.20.120.650">
    <property type="entry name" value="Colicin D"/>
    <property type="match status" value="1"/>
</dbReference>
<protein>
    <submittedName>
        <fullName evidence="2">Colicin immunity domain-containing protein</fullName>
    </submittedName>
    <submittedName>
        <fullName evidence="3">Colicin-D immunity protein</fullName>
    </submittedName>
</protein>
<dbReference type="InterPro" id="IPR015287">
    <property type="entry name" value="Colicin_D_immunity_dom"/>
</dbReference>
<name>A0A8G2E686_RAOPL</name>
<evidence type="ECO:0000313" key="2">
    <source>
        <dbReference type="EMBL" id="MDZ7467135.1"/>
    </source>
</evidence>
<dbReference type="AlphaFoldDB" id="A0A8G2E686"/>
<feature type="domain" description="Colicin D immunity protein" evidence="1">
    <location>
        <begin position="4"/>
        <end position="84"/>
    </location>
</feature>
<dbReference type="Proteomes" id="UP001293169">
    <property type="component" value="Unassembled WGS sequence"/>
</dbReference>
<dbReference type="EMBL" id="JAXUDK010000010">
    <property type="protein sequence ID" value="MDZ7467135.1"/>
    <property type="molecule type" value="Genomic_DNA"/>
</dbReference>